<dbReference type="EMBL" id="FNXF01000002">
    <property type="protein sequence ID" value="SEH67222.1"/>
    <property type="molecule type" value="Genomic_DNA"/>
</dbReference>
<dbReference type="InterPro" id="IPR002937">
    <property type="entry name" value="Amino_oxidase"/>
</dbReference>
<dbReference type="SUPFAM" id="SSF51905">
    <property type="entry name" value="FAD/NAD(P)-binding domain"/>
    <property type="match status" value="1"/>
</dbReference>
<dbReference type="Proteomes" id="UP000199371">
    <property type="component" value="Unassembled WGS sequence"/>
</dbReference>
<keyword evidence="3" id="KW-1185">Reference proteome</keyword>
<dbReference type="Pfam" id="PF01593">
    <property type="entry name" value="Amino_oxidase"/>
    <property type="match status" value="1"/>
</dbReference>
<reference evidence="3" key="1">
    <citation type="submission" date="2016-10" db="EMBL/GenBank/DDBJ databases">
        <authorList>
            <person name="Varghese N."/>
            <person name="Submissions S."/>
        </authorList>
    </citation>
    <scope>NUCLEOTIDE SEQUENCE [LARGE SCALE GENOMIC DNA]</scope>
    <source>
        <strain evidence="3">DSM 17616</strain>
    </source>
</reference>
<dbReference type="PANTHER" id="PTHR16128:SF5">
    <property type="entry name" value="FAD_NAD(P)-BINDING OXIDOREDUCTASE FAMILY PROTEIN"/>
    <property type="match status" value="1"/>
</dbReference>
<gene>
    <name evidence="2" type="ORF">SAMN05660691_00802</name>
</gene>
<proteinExistence type="predicted"/>
<dbReference type="STRING" id="173990.SAMN05660691_00802"/>
<dbReference type="GO" id="GO:0016491">
    <property type="term" value="F:oxidoreductase activity"/>
    <property type="evidence" value="ECO:0007669"/>
    <property type="project" value="InterPro"/>
</dbReference>
<dbReference type="OrthoDB" id="5792777at2"/>
<evidence type="ECO:0000259" key="1">
    <source>
        <dbReference type="Pfam" id="PF01593"/>
    </source>
</evidence>
<accession>A0A1H6K6Z8</accession>
<dbReference type="Gene3D" id="3.50.50.60">
    <property type="entry name" value="FAD/NAD(P)-binding domain"/>
    <property type="match status" value="1"/>
</dbReference>
<protein>
    <recommendedName>
        <fullName evidence="1">Amine oxidase domain-containing protein</fullName>
    </recommendedName>
</protein>
<dbReference type="Pfam" id="PF13450">
    <property type="entry name" value="NAD_binding_8"/>
    <property type="match status" value="1"/>
</dbReference>
<dbReference type="Gene3D" id="3.90.660.10">
    <property type="match status" value="1"/>
</dbReference>
<evidence type="ECO:0000313" key="2">
    <source>
        <dbReference type="EMBL" id="SEH67222.1"/>
    </source>
</evidence>
<dbReference type="PANTHER" id="PTHR16128">
    <property type="entry name" value="FAD/NAD(P)-BINDING OXIDOREDUCTASE FAMILY PROTEIN"/>
    <property type="match status" value="1"/>
</dbReference>
<dbReference type="AlphaFoldDB" id="A0A1H6K6Z8"/>
<sequence length="324" mass="35351">MTIAIIGAGIAGAACAARLTRQGHQIVVFDKGRSAGGRMSSKRTEQGYLDLGAQYFTARSEAFQAQCHQWLQAGTISRWNGSLAVFDDSGLHPSPDDTERYIGQPAMQAPVVQLLGNISLHCNCPVDQLQFDGNHWQLFSKGIALGSFSQLVLAIPQQQARQLLQPFLPQSPKLATLFAATALLPCWAVNIQLEQPLLPYDAIFVKNHPLSWLARQAAKPGRCRAEHWLLHFSPAFSAQHLEASIDVIVEQAVIALQHISGQPIKAVTTLCHRWRYAQQAPQYPVSGAVYLPALALGLAGDWLNGGRVENAWLSGVQLAQELVL</sequence>
<evidence type="ECO:0000313" key="3">
    <source>
        <dbReference type="Proteomes" id="UP000199371"/>
    </source>
</evidence>
<organism evidence="2 3">
    <name type="scientific">Rheinheimera pacifica</name>
    <dbReference type="NCBI Taxonomy" id="173990"/>
    <lineage>
        <taxon>Bacteria</taxon>
        <taxon>Pseudomonadati</taxon>
        <taxon>Pseudomonadota</taxon>
        <taxon>Gammaproteobacteria</taxon>
        <taxon>Chromatiales</taxon>
        <taxon>Chromatiaceae</taxon>
        <taxon>Rheinheimera</taxon>
    </lineage>
</organism>
<name>A0A1H6K6Z8_9GAMM</name>
<dbReference type="RefSeq" id="WP_092790457.1">
    <property type="nucleotide sequence ID" value="NZ_FNXF01000002.1"/>
</dbReference>
<dbReference type="InterPro" id="IPR036188">
    <property type="entry name" value="FAD/NAD-bd_sf"/>
</dbReference>
<dbReference type="PRINTS" id="PR00419">
    <property type="entry name" value="ADXRDTASE"/>
</dbReference>
<feature type="domain" description="Amine oxidase" evidence="1">
    <location>
        <begin position="107"/>
        <end position="322"/>
    </location>
</feature>